<dbReference type="SUPFAM" id="SSF54523">
    <property type="entry name" value="Pili subunits"/>
    <property type="match status" value="1"/>
</dbReference>
<dbReference type="Proteomes" id="UP000663954">
    <property type="component" value="Chromosome"/>
</dbReference>
<dbReference type="InterPro" id="IPR000983">
    <property type="entry name" value="Bac_GSPG_pilin"/>
</dbReference>
<dbReference type="Gene3D" id="3.30.700.10">
    <property type="entry name" value="Glycoprotein, Type 4 Pilin"/>
    <property type="match status" value="1"/>
</dbReference>
<dbReference type="NCBIfam" id="TIGR02532">
    <property type="entry name" value="IV_pilin_GFxxxE"/>
    <property type="match status" value="1"/>
</dbReference>
<dbReference type="PRINTS" id="PR00813">
    <property type="entry name" value="BCTERIALGSPG"/>
</dbReference>
<evidence type="ECO:0000313" key="4">
    <source>
        <dbReference type="Proteomes" id="UP000663954"/>
    </source>
</evidence>
<dbReference type="EMBL" id="CP071770">
    <property type="protein sequence ID" value="QTD62926.1"/>
    <property type="molecule type" value="Genomic_DNA"/>
</dbReference>
<dbReference type="InterPro" id="IPR045584">
    <property type="entry name" value="Pilin-like"/>
</dbReference>
<dbReference type="RefSeq" id="WP_180043538.1">
    <property type="nucleotide sequence ID" value="NZ_CP071766.1"/>
</dbReference>
<keyword evidence="4" id="KW-1185">Reference proteome</keyword>
<sequence>MLPSQKFNQGFTLIELMIVVVILSILATIATISYKQFVQRSVAAQAQQEIAKLSEQLERHKSRNFSYKGFDATYLYTGGSIFDASSQTLDLNSTYTISIVDGVSTSTLLTDTNASGNQWAIRANSRDPENFSYLLTSKGLRCKNKASNLVTYTGCGTGGEEW</sequence>
<dbReference type="InterPro" id="IPR031982">
    <property type="entry name" value="PilE-like"/>
</dbReference>
<feature type="transmembrane region" description="Helical" evidence="2">
    <location>
        <begin position="12"/>
        <end position="34"/>
    </location>
</feature>
<dbReference type="Pfam" id="PF16732">
    <property type="entry name" value="ComP_DUS"/>
    <property type="match status" value="1"/>
</dbReference>
<keyword evidence="2" id="KW-0472">Membrane</keyword>
<dbReference type="InterPro" id="IPR012902">
    <property type="entry name" value="N_methyl_site"/>
</dbReference>
<keyword evidence="1" id="KW-0488">Methylation</keyword>
<dbReference type="GeneID" id="64221632"/>
<name>A0ABX7TH90_9GAMM</name>
<evidence type="ECO:0000313" key="3">
    <source>
        <dbReference type="EMBL" id="QTD62926.1"/>
    </source>
</evidence>
<protein>
    <submittedName>
        <fullName evidence="3">Prepilin-type N-terminal cleavage/methylation domain-containing protein</fullName>
    </submittedName>
</protein>
<evidence type="ECO:0000256" key="1">
    <source>
        <dbReference type="ARBA" id="ARBA00022481"/>
    </source>
</evidence>
<dbReference type="PROSITE" id="PS00409">
    <property type="entry name" value="PROKAR_NTER_METHYL"/>
    <property type="match status" value="1"/>
</dbReference>
<reference evidence="3 4" key="1">
    <citation type="journal article" date="2020" name="Front. Cell. Infect. Microbiol.">
        <title>Characterization of Three Porcine Acinetobacter towneri Strains Co-Harboring tet(X3) and bla OXA-58.</title>
        <authorList>
            <person name="Ma J."/>
            <person name="Wang J."/>
            <person name="Feng J."/>
            <person name="Liu Y."/>
            <person name="Yang B."/>
            <person name="Li R."/>
            <person name="Bai L."/>
            <person name="He T."/>
            <person name="Wang X."/>
            <person name="Yang Z."/>
        </authorList>
    </citation>
    <scope>NUCLEOTIDE SEQUENCE [LARGE SCALE GENOMIC DNA]</scope>
    <source>
        <strain evidence="3 4">GX5</strain>
    </source>
</reference>
<keyword evidence="2" id="KW-1133">Transmembrane helix</keyword>
<accession>A0ABX7TH90</accession>
<keyword evidence="2" id="KW-0812">Transmembrane</keyword>
<proteinExistence type="predicted"/>
<evidence type="ECO:0000256" key="2">
    <source>
        <dbReference type="SAM" id="Phobius"/>
    </source>
</evidence>
<gene>
    <name evidence="3" type="ORF">J4G45_02625</name>
</gene>
<dbReference type="Pfam" id="PF07963">
    <property type="entry name" value="N_methyl"/>
    <property type="match status" value="1"/>
</dbReference>
<organism evidence="3 4">
    <name type="scientific">Acinetobacter towneri</name>
    <dbReference type="NCBI Taxonomy" id="202956"/>
    <lineage>
        <taxon>Bacteria</taxon>
        <taxon>Pseudomonadati</taxon>
        <taxon>Pseudomonadota</taxon>
        <taxon>Gammaproteobacteria</taxon>
        <taxon>Moraxellales</taxon>
        <taxon>Moraxellaceae</taxon>
        <taxon>Acinetobacter</taxon>
    </lineage>
</organism>